<reference evidence="2 3" key="1">
    <citation type="submission" date="2020-08" db="EMBL/GenBank/DDBJ databases">
        <title>Sequencing the genomes of 1000 actinobacteria strains.</title>
        <authorList>
            <person name="Klenk H.-P."/>
        </authorList>
    </citation>
    <scope>NUCLEOTIDE SEQUENCE [LARGE SCALE GENOMIC DNA]</scope>
    <source>
        <strain evidence="2 3">DSM 45823</strain>
    </source>
</reference>
<protein>
    <recommendedName>
        <fullName evidence="4">Integral membrane protein</fullName>
    </recommendedName>
</protein>
<dbReference type="Proteomes" id="UP000539313">
    <property type="component" value="Unassembled WGS sequence"/>
</dbReference>
<dbReference type="EMBL" id="JACJII010000001">
    <property type="protein sequence ID" value="MBA9007548.1"/>
    <property type="molecule type" value="Genomic_DNA"/>
</dbReference>
<evidence type="ECO:0000256" key="1">
    <source>
        <dbReference type="SAM" id="Phobius"/>
    </source>
</evidence>
<keyword evidence="3" id="KW-1185">Reference proteome</keyword>
<accession>A0A7W3N4Y0</accession>
<keyword evidence="1" id="KW-0472">Membrane</keyword>
<proteinExistence type="predicted"/>
<evidence type="ECO:0008006" key="4">
    <source>
        <dbReference type="Google" id="ProtNLM"/>
    </source>
</evidence>
<name>A0A7W3N4Y0_9ACTN</name>
<dbReference type="RefSeq" id="WP_182708081.1">
    <property type="nucleotide sequence ID" value="NZ_JACJII010000001.1"/>
</dbReference>
<feature type="transmembrane region" description="Helical" evidence="1">
    <location>
        <begin position="6"/>
        <end position="28"/>
    </location>
</feature>
<keyword evidence="1" id="KW-0812">Transmembrane</keyword>
<evidence type="ECO:0000313" key="3">
    <source>
        <dbReference type="Proteomes" id="UP000539313"/>
    </source>
</evidence>
<gene>
    <name evidence="2" type="ORF">HNR21_006430</name>
</gene>
<comment type="caution">
    <text evidence="2">The sequence shown here is derived from an EMBL/GenBank/DDBJ whole genome shotgun (WGS) entry which is preliminary data.</text>
</comment>
<dbReference type="AlphaFoldDB" id="A0A7W3N4Y0"/>
<feature type="transmembrane region" description="Helical" evidence="1">
    <location>
        <begin position="67"/>
        <end position="84"/>
    </location>
</feature>
<evidence type="ECO:0000313" key="2">
    <source>
        <dbReference type="EMBL" id="MBA9007548.1"/>
    </source>
</evidence>
<organism evidence="2 3">
    <name type="scientific">Thermomonospora cellulosilytica</name>
    <dbReference type="NCBI Taxonomy" id="1411118"/>
    <lineage>
        <taxon>Bacteria</taxon>
        <taxon>Bacillati</taxon>
        <taxon>Actinomycetota</taxon>
        <taxon>Actinomycetes</taxon>
        <taxon>Streptosporangiales</taxon>
        <taxon>Thermomonosporaceae</taxon>
        <taxon>Thermomonospora</taxon>
    </lineage>
</organism>
<sequence length="124" mass="12409">MEVLRVVLLAGHLAALAVLLVSVVVHLGAGRRIGAVLPAAAGALLGTGVLLAAVRTAGDMGNNEPKLAVKLAVAVAVFVCALLARRRPDGAHAAASRNDRPTGPLPYAVAVLTIANAAIAVAWT</sequence>
<feature type="transmembrane region" description="Helical" evidence="1">
    <location>
        <begin position="35"/>
        <end position="55"/>
    </location>
</feature>
<keyword evidence="1" id="KW-1133">Transmembrane helix</keyword>
<feature type="transmembrane region" description="Helical" evidence="1">
    <location>
        <begin position="105"/>
        <end position="123"/>
    </location>
</feature>